<dbReference type="PROSITE" id="PS00223">
    <property type="entry name" value="ANNEXIN_1"/>
    <property type="match status" value="1"/>
</dbReference>
<dbReference type="Gene3D" id="1.25.40.240">
    <property type="entry name" value="Ku, C-terminal domain"/>
    <property type="match status" value="1"/>
</dbReference>
<comment type="subcellular location">
    <subcellularLocation>
        <location evidence="1">Secreted</location>
    </subcellularLocation>
</comment>
<dbReference type="GO" id="GO:0005509">
    <property type="term" value="F:calcium ion binding"/>
    <property type="evidence" value="ECO:0007669"/>
    <property type="project" value="InterPro"/>
</dbReference>
<dbReference type="EMBL" id="APAU02000025">
    <property type="protein sequence ID" value="EUB60984.1"/>
    <property type="molecule type" value="Genomic_DNA"/>
</dbReference>
<accession>W6V4D7</accession>
<dbReference type="Pfam" id="PF08785">
    <property type="entry name" value="Ku_PK_bind"/>
    <property type="match status" value="1"/>
</dbReference>
<feature type="domain" description="Ku C-terminal" evidence="7">
    <location>
        <begin position="183"/>
        <end position="304"/>
    </location>
</feature>
<dbReference type="OrthoDB" id="37886at2759"/>
<dbReference type="STRING" id="6210.W6V4D7"/>
<dbReference type="SMART" id="SM00335">
    <property type="entry name" value="ANX"/>
    <property type="match status" value="4"/>
</dbReference>
<dbReference type="RefSeq" id="XP_024352180.1">
    <property type="nucleotide sequence ID" value="XM_024493479.1"/>
</dbReference>
<keyword evidence="5 6" id="KW-0041">Annexin</keyword>
<dbReference type="InterPro" id="IPR018502">
    <property type="entry name" value="Annexin_repeat"/>
</dbReference>
<dbReference type="PANTHER" id="PTHR10502">
    <property type="entry name" value="ANNEXIN"/>
    <property type="match status" value="1"/>
</dbReference>
<dbReference type="KEGG" id="egl:EGR_04230"/>
<dbReference type="FunFam" id="1.10.220.10:FF:000005">
    <property type="entry name" value="Annexin"/>
    <property type="match status" value="1"/>
</dbReference>
<evidence type="ECO:0000256" key="4">
    <source>
        <dbReference type="ARBA" id="ARBA00022737"/>
    </source>
</evidence>
<dbReference type="SUPFAM" id="SSF47874">
    <property type="entry name" value="Annexin"/>
    <property type="match status" value="1"/>
</dbReference>
<comment type="similarity">
    <text evidence="2 6">Belongs to the annexin family.</text>
</comment>
<dbReference type="GO" id="GO:0001786">
    <property type="term" value="F:phosphatidylserine binding"/>
    <property type="evidence" value="ECO:0007669"/>
    <property type="project" value="TreeGrafter"/>
</dbReference>
<proteinExistence type="inferred from homology"/>
<keyword evidence="4 6" id="KW-0677">Repeat</keyword>
<dbReference type="Pfam" id="PF00191">
    <property type="entry name" value="Annexin"/>
    <property type="match status" value="2"/>
</dbReference>
<keyword evidence="3" id="KW-0964">Secreted</keyword>
<dbReference type="SUPFAM" id="SSF101420">
    <property type="entry name" value="C-terminal domain of Ku80"/>
    <property type="match status" value="1"/>
</dbReference>
<dbReference type="GO" id="GO:0005737">
    <property type="term" value="C:cytoplasm"/>
    <property type="evidence" value="ECO:0007669"/>
    <property type="project" value="TreeGrafter"/>
</dbReference>
<reference evidence="8 9" key="1">
    <citation type="journal article" date="2013" name="Nat. Genet.">
        <title>The genome of the hydatid tapeworm Echinococcus granulosus.</title>
        <authorList>
            <person name="Zheng H."/>
            <person name="Zhang W."/>
            <person name="Zhang L."/>
            <person name="Zhang Z."/>
            <person name="Li J."/>
            <person name="Lu G."/>
            <person name="Zhu Y."/>
            <person name="Wang Y."/>
            <person name="Huang Y."/>
            <person name="Liu J."/>
            <person name="Kang H."/>
            <person name="Chen J."/>
            <person name="Wang L."/>
            <person name="Chen A."/>
            <person name="Yu S."/>
            <person name="Gao Z."/>
            <person name="Jin L."/>
            <person name="Gu W."/>
            <person name="Wang Z."/>
            <person name="Zhao L."/>
            <person name="Shi B."/>
            <person name="Wen H."/>
            <person name="Lin R."/>
            <person name="Jones M.K."/>
            <person name="Brejova B."/>
            <person name="Vinar T."/>
            <person name="Zhao G."/>
            <person name="McManus D.P."/>
            <person name="Chen Z."/>
            <person name="Zhou Y."/>
            <person name="Wang S."/>
        </authorList>
    </citation>
    <scope>NUCLEOTIDE SEQUENCE [LARGE SCALE GENOMIC DNA]</scope>
</reference>
<protein>
    <recommendedName>
        <fullName evidence="6">Annexin</fullName>
    </recommendedName>
</protein>
<dbReference type="GO" id="GO:0005634">
    <property type="term" value="C:nucleus"/>
    <property type="evidence" value="ECO:0007669"/>
    <property type="project" value="TreeGrafter"/>
</dbReference>
<keyword evidence="9" id="KW-1185">Reference proteome</keyword>
<evidence type="ECO:0000256" key="1">
    <source>
        <dbReference type="ARBA" id="ARBA00004613"/>
    </source>
</evidence>
<evidence type="ECO:0000256" key="3">
    <source>
        <dbReference type="ARBA" id="ARBA00022525"/>
    </source>
</evidence>
<organism evidence="8 9">
    <name type="scientific">Echinococcus granulosus</name>
    <name type="common">Hydatid tapeworm</name>
    <dbReference type="NCBI Taxonomy" id="6210"/>
    <lineage>
        <taxon>Eukaryota</taxon>
        <taxon>Metazoa</taxon>
        <taxon>Spiralia</taxon>
        <taxon>Lophotrochozoa</taxon>
        <taxon>Platyhelminthes</taxon>
        <taxon>Cestoda</taxon>
        <taxon>Eucestoda</taxon>
        <taxon>Cyclophyllidea</taxon>
        <taxon>Taeniidae</taxon>
        <taxon>Echinococcus</taxon>
        <taxon>Echinococcus granulosus group</taxon>
    </lineage>
</organism>
<dbReference type="Proteomes" id="UP000019149">
    <property type="component" value="Unassembled WGS sequence"/>
</dbReference>
<evidence type="ECO:0000313" key="8">
    <source>
        <dbReference type="EMBL" id="EUB60984.1"/>
    </source>
</evidence>
<dbReference type="PANTHER" id="PTHR10502:SF177">
    <property type="entry name" value="ANNEXIN B10"/>
    <property type="match status" value="1"/>
</dbReference>
<dbReference type="InterPro" id="IPR014893">
    <property type="entry name" value="Ku_PK_bind"/>
</dbReference>
<gene>
    <name evidence="8" type="ORF">EGR_04230</name>
</gene>
<dbReference type="AlphaFoldDB" id="W6V4D7"/>
<name>W6V4D7_ECHGR</name>
<dbReference type="InterPro" id="IPR037104">
    <property type="entry name" value="Annexin_sf"/>
</dbReference>
<keyword evidence="6" id="KW-0106">Calcium</keyword>
<keyword evidence="6" id="KW-0111">Calcium/phospholipid-binding</keyword>
<dbReference type="GeneID" id="36339945"/>
<dbReference type="InterPro" id="IPR018252">
    <property type="entry name" value="Annexin_repeat_CS"/>
</dbReference>
<dbReference type="GO" id="GO:0005544">
    <property type="term" value="F:calcium-dependent phospholipid binding"/>
    <property type="evidence" value="ECO:0007669"/>
    <property type="project" value="UniProtKB-KW"/>
</dbReference>
<comment type="caution">
    <text evidence="8">The sequence shown here is derived from an EMBL/GenBank/DDBJ whole genome shotgun (WGS) entry which is preliminary data.</text>
</comment>
<dbReference type="CTD" id="36339945"/>
<comment type="domain">
    <text evidence="6">A pair of annexin repeats may form one binding site for calcium and phospholipid.</text>
</comment>
<dbReference type="InterPro" id="IPR001464">
    <property type="entry name" value="Annexin"/>
</dbReference>
<dbReference type="Gene3D" id="1.10.220.10">
    <property type="entry name" value="Annexin"/>
    <property type="match status" value="4"/>
</dbReference>
<dbReference type="GO" id="GO:0005886">
    <property type="term" value="C:plasma membrane"/>
    <property type="evidence" value="ECO:0007669"/>
    <property type="project" value="TreeGrafter"/>
</dbReference>
<evidence type="ECO:0000256" key="2">
    <source>
        <dbReference type="ARBA" id="ARBA00007831"/>
    </source>
</evidence>
<dbReference type="GO" id="GO:0005576">
    <property type="term" value="C:extracellular region"/>
    <property type="evidence" value="ECO:0007669"/>
    <property type="project" value="UniProtKB-SubCell"/>
</dbReference>
<sequence>MLAAHWASTSTIDDHVRLGASVNPKRVCNPWIQRFFNVVRERGLGKTALSEVETLTNGWPSLDPDAFPGLGQVLAAVDRQLKSVPDSTSATTSSAPSSSSLCGAVRELKRVMPEVTPNENTTAILQLKRGGEDTDEREANRKRRCAIAADLFGINTEAVENDEDTALADAGEVAESRAIGSVDPVSDFNELLRFGLIAKACREMEAHVCRLVDDPLTPELLRPKAIHCLRGYHEAALAPGASADVANAYNAFLLHWRSDLEATQAVTNRLAFWCEVIATDALLRPISSLDVHGVKMTPEEAASLISDPIRQIKLEAVVEDSNSGRLEPPIDNLIPKVSIHFQPNGLKVIRFTSEFSLYFSLINVFSRYICLPITRSLLLGRKSEKARGRDRISQIFAERRAASFAHTNTSIECGGVDLIGWSKSVGSCKCGTKPLLIRTKAESSIMAKNARSSSQYFDCNGKPFKPTLKPTPNFDVNADVEALCKSMRCWGTDEETIIKILGGRTSEERLQIVDLYKRKYGRELAHDLDGDLSGHFRDCAILLTEDPIYLMAKSLYYAMKGVGTNENTIIEIIVGCTNEEINKLKQSYISVLRDKGIKDPKRTLETDIRSETTGYFCKMLLQILKGDNPDPTPEQLQTIKQRGGDIMVNQNEVTRAVKQLVEALEKPKNSTSALLLSAFQHKNVWEIAAMEKEYKKTSGKSLIPAISEAVSGEFGALLMAMVEHAIDRPKFYSEALYHAMVGQGTHDFLLMRIDLLNIKETFDKDHKSLVEWIKGETSGYYEQLLLALLNAS</sequence>
<evidence type="ECO:0000259" key="7">
    <source>
        <dbReference type="Pfam" id="PF08785"/>
    </source>
</evidence>
<dbReference type="PRINTS" id="PR00196">
    <property type="entry name" value="ANNEXIN"/>
</dbReference>
<dbReference type="PROSITE" id="PS51897">
    <property type="entry name" value="ANNEXIN_2"/>
    <property type="match status" value="2"/>
</dbReference>
<dbReference type="InterPro" id="IPR036494">
    <property type="entry name" value="Ku_C_sf"/>
</dbReference>
<evidence type="ECO:0000313" key="9">
    <source>
        <dbReference type="Proteomes" id="UP000019149"/>
    </source>
</evidence>
<evidence type="ECO:0000256" key="5">
    <source>
        <dbReference type="ARBA" id="ARBA00023216"/>
    </source>
</evidence>
<dbReference type="GO" id="GO:0012506">
    <property type="term" value="C:vesicle membrane"/>
    <property type="evidence" value="ECO:0007669"/>
    <property type="project" value="TreeGrafter"/>
</dbReference>
<evidence type="ECO:0000256" key="6">
    <source>
        <dbReference type="RuleBase" id="RU003540"/>
    </source>
</evidence>